<comment type="caution">
    <text evidence="1">The sequence shown here is derived from an EMBL/GenBank/DDBJ whole genome shotgun (WGS) entry which is preliminary data.</text>
</comment>
<sequence length="189" mass="20984">MGPNLSIPLLLLPAGPWSIWRKPPSDVSHQARPNPWTVEHQAQHHPFPDMAPGECLDVPNLVKDISNCGLPLCFKRGQLRFLGSECLLEAFSGHVQLGGNSRRQQEIAIGATYPFWPGNVSGFPRMSRSGSFLGKTAQRCSVFRGQASVISKRLVGDLYLLLESYPSGKMQPHLTKATGESQTRRRRNR</sequence>
<dbReference type="Proteomes" id="UP001352852">
    <property type="component" value="Unassembled WGS sequence"/>
</dbReference>
<protein>
    <submittedName>
        <fullName evidence="1">Uncharacterized protein</fullName>
    </submittedName>
</protein>
<accession>A0ABU7EJN5</accession>
<proteinExistence type="predicted"/>
<organism evidence="1 2">
    <name type="scientific">Characodon lateralis</name>
    <dbReference type="NCBI Taxonomy" id="208331"/>
    <lineage>
        <taxon>Eukaryota</taxon>
        <taxon>Metazoa</taxon>
        <taxon>Chordata</taxon>
        <taxon>Craniata</taxon>
        <taxon>Vertebrata</taxon>
        <taxon>Euteleostomi</taxon>
        <taxon>Actinopterygii</taxon>
        <taxon>Neopterygii</taxon>
        <taxon>Teleostei</taxon>
        <taxon>Neoteleostei</taxon>
        <taxon>Acanthomorphata</taxon>
        <taxon>Ovalentaria</taxon>
        <taxon>Atherinomorphae</taxon>
        <taxon>Cyprinodontiformes</taxon>
        <taxon>Goodeidae</taxon>
        <taxon>Characodon</taxon>
    </lineage>
</organism>
<reference evidence="1 2" key="1">
    <citation type="submission" date="2021-06" db="EMBL/GenBank/DDBJ databases">
        <authorList>
            <person name="Palmer J.M."/>
        </authorList>
    </citation>
    <scope>NUCLEOTIDE SEQUENCE [LARGE SCALE GENOMIC DNA]</scope>
    <source>
        <strain evidence="1 2">CL_MEX2019</strain>
        <tissue evidence="1">Muscle</tissue>
    </source>
</reference>
<gene>
    <name evidence="1" type="ORF">CHARACLAT_015706</name>
</gene>
<name>A0ABU7EJN5_9TELE</name>
<evidence type="ECO:0000313" key="1">
    <source>
        <dbReference type="EMBL" id="MED6287374.1"/>
    </source>
</evidence>
<evidence type="ECO:0000313" key="2">
    <source>
        <dbReference type="Proteomes" id="UP001352852"/>
    </source>
</evidence>
<keyword evidence="2" id="KW-1185">Reference proteome</keyword>
<dbReference type="EMBL" id="JAHUTJ010058613">
    <property type="protein sequence ID" value="MED6287374.1"/>
    <property type="molecule type" value="Genomic_DNA"/>
</dbReference>